<keyword evidence="2" id="KW-1185">Reference proteome</keyword>
<gene>
    <name evidence="1" type="ORF">CEXT_533131</name>
</gene>
<name>A0AAV4MUA4_CAEEX</name>
<reference evidence="1 2" key="1">
    <citation type="submission" date="2021-06" db="EMBL/GenBank/DDBJ databases">
        <title>Caerostris extrusa draft genome.</title>
        <authorList>
            <person name="Kono N."/>
            <person name="Arakawa K."/>
        </authorList>
    </citation>
    <scope>NUCLEOTIDE SEQUENCE [LARGE SCALE GENOMIC DNA]</scope>
</reference>
<evidence type="ECO:0000313" key="2">
    <source>
        <dbReference type="Proteomes" id="UP001054945"/>
    </source>
</evidence>
<accession>A0AAV4MUA4</accession>
<organism evidence="1 2">
    <name type="scientific">Caerostris extrusa</name>
    <name type="common">Bark spider</name>
    <name type="synonym">Caerostris bankana</name>
    <dbReference type="NCBI Taxonomy" id="172846"/>
    <lineage>
        <taxon>Eukaryota</taxon>
        <taxon>Metazoa</taxon>
        <taxon>Ecdysozoa</taxon>
        <taxon>Arthropoda</taxon>
        <taxon>Chelicerata</taxon>
        <taxon>Arachnida</taxon>
        <taxon>Araneae</taxon>
        <taxon>Araneomorphae</taxon>
        <taxon>Entelegynae</taxon>
        <taxon>Araneoidea</taxon>
        <taxon>Araneidae</taxon>
        <taxon>Caerostris</taxon>
    </lineage>
</organism>
<dbReference type="Proteomes" id="UP001054945">
    <property type="component" value="Unassembled WGS sequence"/>
</dbReference>
<protein>
    <submittedName>
        <fullName evidence="1">Uncharacterized protein</fullName>
    </submittedName>
</protein>
<dbReference type="EMBL" id="BPLR01020170">
    <property type="protein sequence ID" value="GIX75469.1"/>
    <property type="molecule type" value="Genomic_DNA"/>
</dbReference>
<evidence type="ECO:0000313" key="1">
    <source>
        <dbReference type="EMBL" id="GIX75469.1"/>
    </source>
</evidence>
<comment type="caution">
    <text evidence="1">The sequence shown here is derived from an EMBL/GenBank/DDBJ whole genome shotgun (WGS) entry which is preliminary data.</text>
</comment>
<dbReference type="AlphaFoldDB" id="A0AAV4MUA4"/>
<proteinExistence type="predicted"/>
<sequence length="88" mass="10707">MDLTKSKADTRAAVHEGQKKYVFTFDLDLERDFSPKSRLRFSTSRKWRDQNVLNPFNVRREFLPKWRKSIHPLRWNGTAILQERKREM</sequence>